<sequence>MADGTQMGKYLYIDNQPLGPSAKYYDHHNKKKGESSSNGFQYCSSFEASLTDSLKSTFLRPVQD</sequence>
<protein>
    <submittedName>
        <fullName evidence="1">Uncharacterized protein</fullName>
    </submittedName>
</protein>
<organism evidence="1 2">
    <name type="scientific">Penicillium oxalicum (strain 114-2 / CGMCC 5302)</name>
    <name type="common">Penicillium decumbens</name>
    <dbReference type="NCBI Taxonomy" id="933388"/>
    <lineage>
        <taxon>Eukaryota</taxon>
        <taxon>Fungi</taxon>
        <taxon>Dikarya</taxon>
        <taxon>Ascomycota</taxon>
        <taxon>Pezizomycotina</taxon>
        <taxon>Eurotiomycetes</taxon>
        <taxon>Eurotiomycetidae</taxon>
        <taxon>Eurotiales</taxon>
        <taxon>Aspergillaceae</taxon>
        <taxon>Penicillium</taxon>
    </lineage>
</organism>
<dbReference type="EMBL" id="KB644414">
    <property type="protein sequence ID" value="EPS32469.1"/>
    <property type="molecule type" value="Genomic_DNA"/>
</dbReference>
<keyword evidence="2" id="KW-1185">Reference proteome</keyword>
<proteinExistence type="predicted"/>
<name>S7ZPZ3_PENO1</name>
<dbReference type="Proteomes" id="UP000019376">
    <property type="component" value="Unassembled WGS sequence"/>
</dbReference>
<dbReference type="AlphaFoldDB" id="S7ZPZ3"/>
<reference evidence="1 2" key="1">
    <citation type="journal article" date="2013" name="PLoS ONE">
        <title>Genomic and secretomic analyses reveal unique features of the lignocellulolytic enzyme system of Penicillium decumbens.</title>
        <authorList>
            <person name="Liu G."/>
            <person name="Zhang L."/>
            <person name="Wei X."/>
            <person name="Zou G."/>
            <person name="Qin Y."/>
            <person name="Ma L."/>
            <person name="Li J."/>
            <person name="Zheng H."/>
            <person name="Wang S."/>
            <person name="Wang C."/>
            <person name="Xun L."/>
            <person name="Zhao G.-P."/>
            <person name="Zhou Z."/>
            <person name="Qu Y."/>
        </authorList>
    </citation>
    <scope>NUCLEOTIDE SEQUENCE [LARGE SCALE GENOMIC DNA]</scope>
    <source>
        <strain evidence="2">114-2 / CGMCC 5302</strain>
    </source>
</reference>
<gene>
    <name evidence="1" type="ORF">PDE_07429</name>
</gene>
<accession>S7ZPZ3</accession>
<evidence type="ECO:0000313" key="1">
    <source>
        <dbReference type="EMBL" id="EPS32469.1"/>
    </source>
</evidence>
<evidence type="ECO:0000313" key="2">
    <source>
        <dbReference type="Proteomes" id="UP000019376"/>
    </source>
</evidence>
<dbReference type="HOGENOM" id="CLU_2868400_0_0_1"/>